<feature type="signal peptide" evidence="1">
    <location>
        <begin position="1"/>
        <end position="30"/>
    </location>
</feature>
<sequence>MTISRRILLGGALYGSAALAGSALAGSALAEAARAAASPSPAPSPRPPADVLVLVDPAAAPSFAAAAGRGGPVMLADGLPSLVAAAAWLGAEPHRRLVGLVSEAHGVLFRQMLPGAAAWLALGHHRVGGTGDHHSRHRLTVLPASRGIGRHLAAALAGEVADFSVTEAGIGAPDSTAGITALTPAASVRPIGWPARLGDLLGRVADGSWQPDPIASPRTYAGRGSRGPGRDVALASLVVAG</sequence>
<dbReference type="PROSITE" id="PS51318">
    <property type="entry name" value="TAT"/>
    <property type="match status" value="1"/>
</dbReference>
<proteinExistence type="predicted"/>
<keyword evidence="1" id="KW-0732">Signal</keyword>
<dbReference type="Proteomes" id="UP000289200">
    <property type="component" value="Unassembled WGS sequence"/>
</dbReference>
<evidence type="ECO:0000313" key="2">
    <source>
        <dbReference type="EMBL" id="VCU09594.1"/>
    </source>
</evidence>
<evidence type="ECO:0000313" key="3">
    <source>
        <dbReference type="Proteomes" id="UP000289200"/>
    </source>
</evidence>
<name>A0A447CWD6_9BRAD</name>
<dbReference type="EMBL" id="UWOC01000150">
    <property type="protein sequence ID" value="VCU09594.1"/>
    <property type="molecule type" value="Genomic_DNA"/>
</dbReference>
<comment type="caution">
    <text evidence="2">The sequence shown here is derived from an EMBL/GenBank/DDBJ whole genome shotgun (WGS) entry which is preliminary data.</text>
</comment>
<reference evidence="3" key="1">
    <citation type="submission" date="2018-10" db="EMBL/GenBank/DDBJ databases">
        <authorList>
            <person name="Peiro R."/>
            <person name="Begona"/>
            <person name="Cbmso G."/>
            <person name="Lopez M."/>
            <person name="Gonzalez S."/>
            <person name="Sacristan E."/>
            <person name="Castillo E."/>
        </authorList>
    </citation>
    <scope>NUCLEOTIDE SEQUENCE [LARGE SCALE GENOMIC DNA]</scope>
</reference>
<organism evidence="2 3">
    <name type="scientific">Rhodoplanes serenus</name>
    <dbReference type="NCBI Taxonomy" id="200615"/>
    <lineage>
        <taxon>Bacteria</taxon>
        <taxon>Pseudomonadati</taxon>
        <taxon>Pseudomonadota</taxon>
        <taxon>Alphaproteobacteria</taxon>
        <taxon>Hyphomicrobiales</taxon>
        <taxon>Nitrobacteraceae</taxon>
        <taxon>Rhodoplanes</taxon>
    </lineage>
</organism>
<dbReference type="AlphaFoldDB" id="A0A447CWD6"/>
<evidence type="ECO:0000256" key="1">
    <source>
        <dbReference type="SAM" id="SignalP"/>
    </source>
</evidence>
<gene>
    <name evidence="2" type="ORF">RHODGE_RHODGE_02765</name>
</gene>
<dbReference type="InterPro" id="IPR006311">
    <property type="entry name" value="TAT_signal"/>
</dbReference>
<keyword evidence="3" id="KW-1185">Reference proteome</keyword>
<protein>
    <submittedName>
        <fullName evidence="2">Uncharacterized protein</fullName>
    </submittedName>
</protein>
<dbReference type="RefSeq" id="WP_129609433.1">
    <property type="nucleotide sequence ID" value="NZ_UWOC01000150.1"/>
</dbReference>
<feature type="chain" id="PRO_5019527415" evidence="1">
    <location>
        <begin position="31"/>
        <end position="241"/>
    </location>
</feature>
<accession>A0A447CWD6</accession>